<dbReference type="Proteomes" id="UP000034182">
    <property type="component" value="Unassembled WGS sequence"/>
</dbReference>
<proteinExistence type="predicted"/>
<evidence type="ECO:0000313" key="3">
    <source>
        <dbReference type="Proteomes" id="UP000034182"/>
    </source>
</evidence>
<dbReference type="EMBL" id="LAQI01000124">
    <property type="protein sequence ID" value="KKY18639.1"/>
    <property type="molecule type" value="Genomic_DNA"/>
</dbReference>
<comment type="caution">
    <text evidence="2">The sequence shown here is derived from an EMBL/GenBank/DDBJ whole genome shotgun (WGS) entry which is preliminary data.</text>
</comment>
<protein>
    <submittedName>
        <fullName evidence="2">Putative dynactin arp1 p25 subunit</fullName>
    </submittedName>
</protein>
<gene>
    <name evidence="2" type="ORF">UCDDS831_g05921</name>
</gene>
<name>A0A0G2E7L8_9PEZI</name>
<reference evidence="2 3" key="2">
    <citation type="submission" date="2015-05" db="EMBL/GenBank/DDBJ databases">
        <title>Distinctive expansion of gene families associated with plant cell wall degradation and secondary metabolism in the genomes of grapevine trunk pathogens.</title>
        <authorList>
            <person name="Lawrence D.P."/>
            <person name="Travadon R."/>
            <person name="Rolshausen P.E."/>
            <person name="Baumgartner K."/>
        </authorList>
    </citation>
    <scope>NUCLEOTIDE SEQUENCE [LARGE SCALE GENOMIC DNA]</scope>
    <source>
        <strain evidence="2">DS831</strain>
    </source>
</reference>
<evidence type="ECO:0000313" key="2">
    <source>
        <dbReference type="EMBL" id="KKY18639.1"/>
    </source>
</evidence>
<keyword evidence="1" id="KW-0732">Signal</keyword>
<reference evidence="2 3" key="1">
    <citation type="submission" date="2015-03" db="EMBL/GenBank/DDBJ databases">
        <authorList>
            <person name="Morales-Cruz A."/>
            <person name="Amrine K.C."/>
            <person name="Cantu D."/>
        </authorList>
    </citation>
    <scope>NUCLEOTIDE SEQUENCE [LARGE SCALE GENOMIC DNA]</scope>
    <source>
        <strain evidence="2">DS831</strain>
    </source>
</reference>
<sequence length="153" mass="15461">MLATKQCLLPLLLGALAINAASSSALTFDPDWPLGTPLLLLLKRQDDDMSEAEYNCHDNCGQAIVAARASGTAGPCTDATFLHDYAACLQCAGPANQDIWRYYGGALTAVAAECSGLSTVPATAVEPAVSAAVTATSAAATATATATGLVCPL</sequence>
<feature type="signal peptide" evidence="1">
    <location>
        <begin position="1"/>
        <end position="25"/>
    </location>
</feature>
<feature type="chain" id="PRO_5002543573" evidence="1">
    <location>
        <begin position="26"/>
        <end position="153"/>
    </location>
</feature>
<accession>A0A0G2E7L8</accession>
<organism evidence="2 3">
    <name type="scientific">Diplodia seriata</name>
    <dbReference type="NCBI Taxonomy" id="420778"/>
    <lineage>
        <taxon>Eukaryota</taxon>
        <taxon>Fungi</taxon>
        <taxon>Dikarya</taxon>
        <taxon>Ascomycota</taxon>
        <taxon>Pezizomycotina</taxon>
        <taxon>Dothideomycetes</taxon>
        <taxon>Dothideomycetes incertae sedis</taxon>
        <taxon>Botryosphaeriales</taxon>
        <taxon>Botryosphaeriaceae</taxon>
        <taxon>Diplodia</taxon>
    </lineage>
</organism>
<dbReference type="AlphaFoldDB" id="A0A0G2E7L8"/>
<evidence type="ECO:0000256" key="1">
    <source>
        <dbReference type="SAM" id="SignalP"/>
    </source>
</evidence>